<comment type="caution">
    <text evidence="2">The sequence shown here is derived from an EMBL/GenBank/DDBJ whole genome shotgun (WGS) entry which is preliminary data.</text>
</comment>
<feature type="signal peptide" evidence="1">
    <location>
        <begin position="1"/>
        <end position="36"/>
    </location>
</feature>
<gene>
    <name evidence="2" type="ORF">EV702DRAFT_1144084</name>
</gene>
<keyword evidence="1" id="KW-0732">Signal</keyword>
<sequence>MIRMLVLIFSASQMLLSTCMRMQIIIFPSLLSAAQGLSSCGRHPSPTASARVSDVLISDVVDPRPHRTFVELPNAQTHRQNIFFIIVDENVSRMAMKIGV</sequence>
<accession>A0A9P6ZJB8</accession>
<dbReference type="Proteomes" id="UP000714275">
    <property type="component" value="Unassembled WGS sequence"/>
</dbReference>
<feature type="chain" id="PRO_5040492570" description="Secreted protein" evidence="1">
    <location>
        <begin position="37"/>
        <end position="100"/>
    </location>
</feature>
<keyword evidence="3" id="KW-1185">Reference proteome</keyword>
<proteinExistence type="predicted"/>
<evidence type="ECO:0000313" key="3">
    <source>
        <dbReference type="Proteomes" id="UP000714275"/>
    </source>
</evidence>
<dbReference type="EMBL" id="JABBWD010000078">
    <property type="protein sequence ID" value="KAG1768589.1"/>
    <property type="molecule type" value="Genomic_DNA"/>
</dbReference>
<evidence type="ECO:0000313" key="2">
    <source>
        <dbReference type="EMBL" id="KAG1768589.1"/>
    </source>
</evidence>
<dbReference type="AlphaFoldDB" id="A0A9P6ZJB8"/>
<protein>
    <recommendedName>
        <fullName evidence="4">Secreted protein</fullName>
    </recommendedName>
</protein>
<evidence type="ECO:0000256" key="1">
    <source>
        <dbReference type="SAM" id="SignalP"/>
    </source>
</evidence>
<organism evidence="2 3">
    <name type="scientific">Suillus placidus</name>
    <dbReference type="NCBI Taxonomy" id="48579"/>
    <lineage>
        <taxon>Eukaryota</taxon>
        <taxon>Fungi</taxon>
        <taxon>Dikarya</taxon>
        <taxon>Basidiomycota</taxon>
        <taxon>Agaricomycotina</taxon>
        <taxon>Agaricomycetes</taxon>
        <taxon>Agaricomycetidae</taxon>
        <taxon>Boletales</taxon>
        <taxon>Suillineae</taxon>
        <taxon>Suillaceae</taxon>
        <taxon>Suillus</taxon>
    </lineage>
</organism>
<name>A0A9P6ZJB8_9AGAM</name>
<reference evidence="2" key="1">
    <citation type="journal article" date="2020" name="New Phytol.">
        <title>Comparative genomics reveals dynamic genome evolution in host specialist ectomycorrhizal fungi.</title>
        <authorList>
            <person name="Lofgren L.A."/>
            <person name="Nguyen N.H."/>
            <person name="Vilgalys R."/>
            <person name="Ruytinx J."/>
            <person name="Liao H.L."/>
            <person name="Branco S."/>
            <person name="Kuo A."/>
            <person name="LaButti K."/>
            <person name="Lipzen A."/>
            <person name="Andreopoulos W."/>
            <person name="Pangilinan J."/>
            <person name="Riley R."/>
            <person name="Hundley H."/>
            <person name="Na H."/>
            <person name="Barry K."/>
            <person name="Grigoriev I.V."/>
            <person name="Stajich J.E."/>
            <person name="Kennedy P.G."/>
        </authorList>
    </citation>
    <scope>NUCLEOTIDE SEQUENCE</scope>
    <source>
        <strain evidence="2">DOB743</strain>
    </source>
</reference>
<evidence type="ECO:0008006" key="4">
    <source>
        <dbReference type="Google" id="ProtNLM"/>
    </source>
</evidence>